<feature type="coiled-coil region" evidence="1">
    <location>
        <begin position="8"/>
        <end position="185"/>
    </location>
</feature>
<dbReference type="OrthoDB" id="311168at2759"/>
<evidence type="ECO:0000313" key="2">
    <source>
        <dbReference type="EMBL" id="CAD8077803.1"/>
    </source>
</evidence>
<comment type="caution">
    <text evidence="2">The sequence shown here is derived from an EMBL/GenBank/DDBJ whole genome shotgun (WGS) entry which is preliminary data.</text>
</comment>
<keyword evidence="1" id="KW-0175">Coiled coil</keyword>
<name>A0A8S1MJQ5_9CILI</name>
<dbReference type="EMBL" id="CAJJDN010000036">
    <property type="protein sequence ID" value="CAD8077803.1"/>
    <property type="molecule type" value="Genomic_DNA"/>
</dbReference>
<dbReference type="AlphaFoldDB" id="A0A8S1MJQ5"/>
<evidence type="ECO:0000313" key="3">
    <source>
        <dbReference type="Proteomes" id="UP000692954"/>
    </source>
</evidence>
<accession>A0A8S1MJQ5</accession>
<sequence length="187" mass="22530">MNTYLDIIKQLQQAIQLSTKENVELREQIIMMEIQQDPEKNLKISNLQKQIISQQQQISELKQSIQKNNQIKKELNCNQDDKYLIEQMKKKFQEKSNELKRYQDQYENAKQILKQTQTQVLELKEQINYQCQLNAQEQQKVTKMELLMKNARQQEFTSLQYILEIERLNQQISQLEQEQKGQSRISH</sequence>
<proteinExistence type="predicted"/>
<reference evidence="2" key="1">
    <citation type="submission" date="2021-01" db="EMBL/GenBank/DDBJ databases">
        <authorList>
            <consortium name="Genoscope - CEA"/>
            <person name="William W."/>
        </authorList>
    </citation>
    <scope>NUCLEOTIDE SEQUENCE</scope>
</reference>
<dbReference type="Proteomes" id="UP000692954">
    <property type="component" value="Unassembled WGS sequence"/>
</dbReference>
<keyword evidence="3" id="KW-1185">Reference proteome</keyword>
<gene>
    <name evidence="2" type="ORF">PSON_ATCC_30995.1.T0360324</name>
</gene>
<organism evidence="2 3">
    <name type="scientific">Paramecium sonneborni</name>
    <dbReference type="NCBI Taxonomy" id="65129"/>
    <lineage>
        <taxon>Eukaryota</taxon>
        <taxon>Sar</taxon>
        <taxon>Alveolata</taxon>
        <taxon>Ciliophora</taxon>
        <taxon>Intramacronucleata</taxon>
        <taxon>Oligohymenophorea</taxon>
        <taxon>Peniculida</taxon>
        <taxon>Parameciidae</taxon>
        <taxon>Paramecium</taxon>
    </lineage>
</organism>
<protein>
    <submittedName>
        <fullName evidence="2">Uncharacterized protein</fullName>
    </submittedName>
</protein>
<evidence type="ECO:0000256" key="1">
    <source>
        <dbReference type="SAM" id="Coils"/>
    </source>
</evidence>